<keyword evidence="4" id="KW-1185">Reference proteome</keyword>
<dbReference type="Proteomes" id="UP000002051">
    <property type="component" value="Unassembled WGS sequence"/>
</dbReference>
<reference evidence="3" key="3">
    <citation type="submission" date="2015-04" db="UniProtKB">
        <authorList>
            <consortium name="EnsemblPlants"/>
        </authorList>
    </citation>
    <scope>IDENTIFICATION</scope>
    <source>
        <strain evidence="3">cv. Jemalong A17</strain>
    </source>
</reference>
<organism evidence="2 4">
    <name type="scientific">Medicago truncatula</name>
    <name type="common">Barrel medic</name>
    <name type="synonym">Medicago tribuloides</name>
    <dbReference type="NCBI Taxonomy" id="3880"/>
    <lineage>
        <taxon>Eukaryota</taxon>
        <taxon>Viridiplantae</taxon>
        <taxon>Streptophyta</taxon>
        <taxon>Embryophyta</taxon>
        <taxon>Tracheophyta</taxon>
        <taxon>Spermatophyta</taxon>
        <taxon>Magnoliopsida</taxon>
        <taxon>eudicotyledons</taxon>
        <taxon>Gunneridae</taxon>
        <taxon>Pentapetalae</taxon>
        <taxon>rosids</taxon>
        <taxon>fabids</taxon>
        <taxon>Fabales</taxon>
        <taxon>Fabaceae</taxon>
        <taxon>Papilionoideae</taxon>
        <taxon>50 kb inversion clade</taxon>
        <taxon>NPAAA clade</taxon>
        <taxon>Hologalegina</taxon>
        <taxon>IRL clade</taxon>
        <taxon>Trifolieae</taxon>
        <taxon>Medicago</taxon>
    </lineage>
</organism>
<gene>
    <name evidence="2" type="ordered locus">MTR_1g074400</name>
</gene>
<feature type="compositionally biased region" description="Polar residues" evidence="1">
    <location>
        <begin position="147"/>
        <end position="156"/>
    </location>
</feature>
<dbReference type="EnsemblPlants" id="KEH42736">
    <property type="protein sequence ID" value="KEH42736"/>
    <property type="gene ID" value="MTR_1g074400"/>
</dbReference>
<dbReference type="HOGENOM" id="CLU_1322649_0_0_1"/>
<evidence type="ECO:0000256" key="1">
    <source>
        <dbReference type="SAM" id="MobiDB-lite"/>
    </source>
</evidence>
<name>A0A072VM88_MEDTR</name>
<proteinExistence type="predicted"/>
<evidence type="ECO:0000313" key="2">
    <source>
        <dbReference type="EMBL" id="KEH42736.1"/>
    </source>
</evidence>
<protein>
    <submittedName>
        <fullName evidence="2 3">Uncharacterized protein</fullName>
    </submittedName>
</protein>
<feature type="region of interest" description="Disordered" evidence="1">
    <location>
        <begin position="145"/>
        <end position="175"/>
    </location>
</feature>
<accession>A0A072VM88</accession>
<reference evidence="2 4" key="1">
    <citation type="journal article" date="2011" name="Nature">
        <title>The Medicago genome provides insight into the evolution of rhizobial symbioses.</title>
        <authorList>
            <person name="Young N.D."/>
            <person name="Debelle F."/>
            <person name="Oldroyd G.E."/>
            <person name="Geurts R."/>
            <person name="Cannon S.B."/>
            <person name="Udvardi M.K."/>
            <person name="Benedito V.A."/>
            <person name="Mayer K.F."/>
            <person name="Gouzy J."/>
            <person name="Schoof H."/>
            <person name="Van de Peer Y."/>
            <person name="Proost S."/>
            <person name="Cook D.R."/>
            <person name="Meyers B.C."/>
            <person name="Spannagl M."/>
            <person name="Cheung F."/>
            <person name="De Mita S."/>
            <person name="Krishnakumar V."/>
            <person name="Gundlach H."/>
            <person name="Zhou S."/>
            <person name="Mudge J."/>
            <person name="Bharti A.K."/>
            <person name="Murray J.D."/>
            <person name="Naoumkina M.A."/>
            <person name="Rosen B."/>
            <person name="Silverstein K.A."/>
            <person name="Tang H."/>
            <person name="Rombauts S."/>
            <person name="Zhao P.X."/>
            <person name="Zhou P."/>
            <person name="Barbe V."/>
            <person name="Bardou P."/>
            <person name="Bechner M."/>
            <person name="Bellec A."/>
            <person name="Berger A."/>
            <person name="Berges H."/>
            <person name="Bidwell S."/>
            <person name="Bisseling T."/>
            <person name="Choisne N."/>
            <person name="Couloux A."/>
            <person name="Denny R."/>
            <person name="Deshpande S."/>
            <person name="Dai X."/>
            <person name="Doyle J.J."/>
            <person name="Dudez A.M."/>
            <person name="Farmer A.D."/>
            <person name="Fouteau S."/>
            <person name="Franken C."/>
            <person name="Gibelin C."/>
            <person name="Gish J."/>
            <person name="Goldstein S."/>
            <person name="Gonzalez A.J."/>
            <person name="Green P.J."/>
            <person name="Hallab A."/>
            <person name="Hartog M."/>
            <person name="Hua A."/>
            <person name="Humphray S.J."/>
            <person name="Jeong D.H."/>
            <person name="Jing Y."/>
            <person name="Jocker A."/>
            <person name="Kenton S.M."/>
            <person name="Kim D.J."/>
            <person name="Klee K."/>
            <person name="Lai H."/>
            <person name="Lang C."/>
            <person name="Lin S."/>
            <person name="Macmil S.L."/>
            <person name="Magdelenat G."/>
            <person name="Matthews L."/>
            <person name="McCorrison J."/>
            <person name="Monaghan E.L."/>
            <person name="Mun J.H."/>
            <person name="Najar F.Z."/>
            <person name="Nicholson C."/>
            <person name="Noirot C."/>
            <person name="O'Bleness M."/>
            <person name="Paule C.R."/>
            <person name="Poulain J."/>
            <person name="Prion F."/>
            <person name="Qin B."/>
            <person name="Qu C."/>
            <person name="Retzel E.F."/>
            <person name="Riddle C."/>
            <person name="Sallet E."/>
            <person name="Samain S."/>
            <person name="Samson N."/>
            <person name="Sanders I."/>
            <person name="Saurat O."/>
            <person name="Scarpelli C."/>
            <person name="Schiex T."/>
            <person name="Segurens B."/>
            <person name="Severin A.J."/>
            <person name="Sherrier D.J."/>
            <person name="Shi R."/>
            <person name="Sims S."/>
            <person name="Singer S.R."/>
            <person name="Sinharoy S."/>
            <person name="Sterck L."/>
            <person name="Viollet A."/>
            <person name="Wang B.B."/>
            <person name="Wang K."/>
            <person name="Wang M."/>
            <person name="Wang X."/>
            <person name="Warfsmann J."/>
            <person name="Weissenbach J."/>
            <person name="White D.D."/>
            <person name="White J.D."/>
            <person name="Wiley G.B."/>
            <person name="Wincker P."/>
            <person name="Xing Y."/>
            <person name="Yang L."/>
            <person name="Yao Z."/>
            <person name="Ying F."/>
            <person name="Zhai J."/>
            <person name="Zhou L."/>
            <person name="Zuber A."/>
            <person name="Denarie J."/>
            <person name="Dixon R.A."/>
            <person name="May G.D."/>
            <person name="Schwartz D.C."/>
            <person name="Rogers J."/>
            <person name="Quetier F."/>
            <person name="Town C.D."/>
            <person name="Roe B.A."/>
        </authorList>
    </citation>
    <scope>NUCLEOTIDE SEQUENCE [LARGE SCALE GENOMIC DNA]</scope>
    <source>
        <strain evidence="2">A17</strain>
        <strain evidence="3 4">cv. Jemalong A17</strain>
    </source>
</reference>
<dbReference type="EMBL" id="CM001217">
    <property type="protein sequence ID" value="KEH42736.1"/>
    <property type="molecule type" value="Genomic_DNA"/>
</dbReference>
<evidence type="ECO:0000313" key="3">
    <source>
        <dbReference type="EnsemblPlants" id="KEH42736"/>
    </source>
</evidence>
<reference evidence="2 4" key="2">
    <citation type="journal article" date="2014" name="BMC Genomics">
        <title>An improved genome release (version Mt4.0) for the model legume Medicago truncatula.</title>
        <authorList>
            <person name="Tang H."/>
            <person name="Krishnakumar V."/>
            <person name="Bidwell S."/>
            <person name="Rosen B."/>
            <person name="Chan A."/>
            <person name="Zhou S."/>
            <person name="Gentzbittel L."/>
            <person name="Childs K.L."/>
            <person name="Yandell M."/>
            <person name="Gundlach H."/>
            <person name="Mayer K.F."/>
            <person name="Schwartz D.C."/>
            <person name="Town C.D."/>
        </authorList>
    </citation>
    <scope>GENOME REANNOTATION</scope>
    <source>
        <strain evidence="2">A17</strain>
        <strain evidence="3 4">cv. Jemalong A17</strain>
    </source>
</reference>
<evidence type="ECO:0000313" key="4">
    <source>
        <dbReference type="Proteomes" id="UP000002051"/>
    </source>
</evidence>
<sequence length="208" mass="23754">MQYLIEQVNWAVLSWRRTVDSLPCTNSGSAVISLKESDMVVTQPGTISRRLNMVISSIVISILLKRYISEPEKQQHFIHIISCNKPPPSPPYFAVLRRRATTKGYSKAFKDIEPTTKITSIVINWLIEYAIEGVMENFFKRKLPSHEQGSSSQHVSCNLKELPSDPGKRPKMSTYHPNDQEIICRAYLQGGPCQPNQHNFLKEKLEIQ</sequence>
<dbReference type="AlphaFoldDB" id="A0A072VM88"/>